<organism evidence="1 2">
    <name type="scientific">Phreatobacter aquaticus</name>
    <dbReference type="NCBI Taxonomy" id="2570229"/>
    <lineage>
        <taxon>Bacteria</taxon>
        <taxon>Pseudomonadati</taxon>
        <taxon>Pseudomonadota</taxon>
        <taxon>Alphaproteobacteria</taxon>
        <taxon>Hyphomicrobiales</taxon>
        <taxon>Phreatobacteraceae</taxon>
        <taxon>Phreatobacter</taxon>
    </lineage>
</organism>
<gene>
    <name evidence="1" type="ORF">E8L99_06495</name>
</gene>
<dbReference type="AlphaFoldDB" id="A0A4D7QI72"/>
<dbReference type="OrthoDB" id="9806367at2"/>
<dbReference type="EMBL" id="CP039865">
    <property type="protein sequence ID" value="QCK85443.1"/>
    <property type="molecule type" value="Genomic_DNA"/>
</dbReference>
<sequence length="147" mass="15979">MTDSPMTDSPLKLFVLDTDDLAIVSTHLQDAVVKASDLAFLAREKRFAFVCNRFDWTAAAVEGAAQRRRTGMRFERVSAVKARGVPKGSDTVLDLLTLRFEPGDGPSGTIELVFAGDAAIRLTVECLEGAMDDLGPMWACEHQPVHG</sequence>
<keyword evidence="2" id="KW-1185">Reference proteome</keyword>
<accession>A0A4D7QI72</accession>
<evidence type="ECO:0000313" key="2">
    <source>
        <dbReference type="Proteomes" id="UP000298588"/>
    </source>
</evidence>
<dbReference type="RefSeq" id="WP_137098777.1">
    <property type="nucleotide sequence ID" value="NZ_CP039865.1"/>
</dbReference>
<proteinExistence type="predicted"/>
<protein>
    <submittedName>
        <fullName evidence="1">DUF2948 family protein</fullName>
    </submittedName>
</protein>
<dbReference type="KEGG" id="paqt:E8L99_06495"/>
<reference evidence="1 2" key="1">
    <citation type="submission" date="2019-04" db="EMBL/GenBank/DDBJ databases">
        <title>Phreatobacter aquaticus sp. nov.</title>
        <authorList>
            <person name="Choi A."/>
            <person name="Baek K."/>
        </authorList>
    </citation>
    <scope>NUCLEOTIDE SEQUENCE [LARGE SCALE GENOMIC DNA]</scope>
    <source>
        <strain evidence="1 2">NMCR1094</strain>
    </source>
</reference>
<dbReference type="Proteomes" id="UP000298588">
    <property type="component" value="Chromosome"/>
</dbReference>
<name>A0A4D7QI72_9HYPH</name>
<evidence type="ECO:0000313" key="1">
    <source>
        <dbReference type="EMBL" id="QCK85443.1"/>
    </source>
</evidence>
<dbReference type="InterPro" id="IPR021335">
    <property type="entry name" value="DUF2948"/>
</dbReference>
<dbReference type="Pfam" id="PF11164">
    <property type="entry name" value="DUF2948"/>
    <property type="match status" value="1"/>
</dbReference>